<keyword evidence="8 9" id="KW-0813">Transport</keyword>
<dbReference type="GO" id="GO:0034204">
    <property type="term" value="P:lipid translocation"/>
    <property type="evidence" value="ECO:0007669"/>
    <property type="project" value="TreeGrafter"/>
</dbReference>
<comment type="caution">
    <text evidence="10">The sequence shown here is derived from an EMBL/GenBank/DDBJ whole genome shotgun (WGS) entry which is preliminary data.</text>
</comment>
<feature type="transmembrane region" description="Helical" evidence="8">
    <location>
        <begin position="245"/>
        <end position="270"/>
    </location>
</feature>
<dbReference type="Proteomes" id="UP000034190">
    <property type="component" value="Unassembled WGS sequence"/>
</dbReference>
<dbReference type="GO" id="GO:0015648">
    <property type="term" value="F:lipid-linked peptidoglycan transporter activity"/>
    <property type="evidence" value="ECO:0007669"/>
    <property type="project" value="UniProtKB-UniRule"/>
</dbReference>
<organism evidence="10 11">
    <name type="scientific">Candidatus Falkowbacteria bacterium GW2011_GWA2_41_14</name>
    <dbReference type="NCBI Taxonomy" id="1618635"/>
    <lineage>
        <taxon>Bacteria</taxon>
        <taxon>Candidatus Falkowiibacteriota</taxon>
    </lineage>
</organism>
<evidence type="ECO:0000256" key="3">
    <source>
        <dbReference type="ARBA" id="ARBA00022692"/>
    </source>
</evidence>
<evidence type="ECO:0000256" key="4">
    <source>
        <dbReference type="ARBA" id="ARBA00022960"/>
    </source>
</evidence>
<keyword evidence="5 8" id="KW-0573">Peptidoglycan synthesis</keyword>
<dbReference type="UniPathway" id="UPA00219"/>
<evidence type="ECO:0000256" key="7">
    <source>
        <dbReference type="ARBA" id="ARBA00023136"/>
    </source>
</evidence>
<feature type="transmembrane region" description="Helical" evidence="8">
    <location>
        <begin position="12"/>
        <end position="33"/>
    </location>
</feature>
<dbReference type="PANTHER" id="PTHR47019:SF1">
    <property type="entry name" value="LIPID II FLIPPASE MURJ"/>
    <property type="match status" value="1"/>
</dbReference>
<feature type="transmembrane region" description="Helical" evidence="8">
    <location>
        <begin position="455"/>
        <end position="480"/>
    </location>
</feature>
<dbReference type="InterPro" id="IPR004268">
    <property type="entry name" value="MurJ"/>
</dbReference>
<dbReference type="GO" id="GO:0008360">
    <property type="term" value="P:regulation of cell shape"/>
    <property type="evidence" value="ECO:0007669"/>
    <property type="project" value="UniProtKB-UniRule"/>
</dbReference>
<sequence length="546" mass="60003">MIKRLFNGEINSITMAAFLVGGFSLVSRFLGIFRDRILAGQFGAGDSLDIYYAAFRLPDLIFNLLILGALSAGFIPIFTSLIRSPLAKVRSLFGDDHREAWELTSNVLNILAVALIILCGLATIFAPQIMKLITPGFSQEKISLTANLSRIMFLSPIFLGISGIFGGVLQSFKRFFVYSLSPIFYNIGIIIGALYLAPIWGIYGLAWGVVIGAVAHLLVQIPTLIQLGFKYKFSFNFKSPKVIKIWLMMVPRTMSLAISQLNLLVVTIIASTLPSGSLTVFNLANNLQSFPVGIFGISFAIAAFPAMSASAFDKKNLVKDLSGAARQILFFIIPATIILLALRAQIIRVILGSGQFDWQDTILTINTLGFFSLSLFAQGLIPLLVRAFYARHDAKTPFFIGLIVAFFNIFLSIWLSGRFGVAGLALAFSLASIVNLILLWLWLYLEIGKMDELKIFISTVKFSLAALAAGLAVQGVKLVIGTNIDMTRFLGVLTQGLTAGLAGILIYLLICWILRSEELFYFWSALQRRWPVKKVETSDQGEARGI</sequence>
<dbReference type="PRINTS" id="PR01806">
    <property type="entry name" value="VIRFACTRMVIN"/>
</dbReference>
<feature type="transmembrane region" description="Helical" evidence="8">
    <location>
        <begin position="421"/>
        <end position="443"/>
    </location>
</feature>
<keyword evidence="2 8" id="KW-1003">Cell membrane</keyword>
<feature type="transmembrane region" description="Helical" evidence="8">
    <location>
        <begin position="328"/>
        <end position="351"/>
    </location>
</feature>
<comment type="subcellular location">
    <subcellularLocation>
        <location evidence="1 8">Cell membrane</location>
        <topology evidence="1 8">Multi-pass membrane protein</topology>
    </subcellularLocation>
</comment>
<evidence type="ECO:0000313" key="11">
    <source>
        <dbReference type="Proteomes" id="UP000034190"/>
    </source>
</evidence>
<comment type="function">
    <text evidence="8 9">Involved in peptidoglycan biosynthesis. Transports lipid-linked peptidoglycan precursors from the inner to the outer leaflet of the cytoplasmic membrane.</text>
</comment>
<comment type="similarity">
    <text evidence="8 9">Belongs to the MurJ/MviN family.</text>
</comment>
<feature type="transmembrane region" description="Helical" evidence="8">
    <location>
        <begin position="60"/>
        <end position="82"/>
    </location>
</feature>
<evidence type="ECO:0000256" key="6">
    <source>
        <dbReference type="ARBA" id="ARBA00022989"/>
    </source>
</evidence>
<dbReference type="InterPro" id="IPR051050">
    <property type="entry name" value="Lipid_II_flippase_MurJ/MviN"/>
</dbReference>
<dbReference type="GO" id="GO:0009252">
    <property type="term" value="P:peptidoglycan biosynthetic process"/>
    <property type="evidence" value="ECO:0007669"/>
    <property type="project" value="UniProtKB-UniRule"/>
</dbReference>
<accession>A0A0G0URE7</accession>
<dbReference type="EMBL" id="LCAP01000009">
    <property type="protein sequence ID" value="KKR91329.1"/>
    <property type="molecule type" value="Genomic_DNA"/>
</dbReference>
<feature type="transmembrane region" description="Helical" evidence="8">
    <location>
        <begin position="150"/>
        <end position="169"/>
    </location>
</feature>
<evidence type="ECO:0000256" key="1">
    <source>
        <dbReference type="ARBA" id="ARBA00004651"/>
    </source>
</evidence>
<keyword evidence="3 8" id="KW-0812">Transmembrane</keyword>
<dbReference type="HAMAP" id="MF_02078">
    <property type="entry name" value="MurJ_MviN"/>
    <property type="match status" value="1"/>
</dbReference>
<keyword evidence="6 8" id="KW-1133">Transmembrane helix</keyword>
<name>A0A0G0URE7_9BACT</name>
<gene>
    <name evidence="8" type="primary">murJ</name>
    <name evidence="10" type="ORF">UU43_C0009G0012</name>
</gene>
<dbReference type="GO" id="GO:0071555">
    <property type="term" value="P:cell wall organization"/>
    <property type="evidence" value="ECO:0007669"/>
    <property type="project" value="UniProtKB-UniRule"/>
</dbReference>
<reference evidence="10 11" key="1">
    <citation type="journal article" date="2015" name="Nature">
        <title>rRNA introns, odd ribosomes, and small enigmatic genomes across a large radiation of phyla.</title>
        <authorList>
            <person name="Brown C.T."/>
            <person name="Hug L.A."/>
            <person name="Thomas B.C."/>
            <person name="Sharon I."/>
            <person name="Castelle C.J."/>
            <person name="Singh A."/>
            <person name="Wilkins M.J."/>
            <person name="Williams K.H."/>
            <person name="Banfield J.F."/>
        </authorList>
    </citation>
    <scope>NUCLEOTIDE SEQUENCE [LARGE SCALE GENOMIC DNA]</scope>
</reference>
<keyword evidence="4 8" id="KW-0133">Cell shape</keyword>
<protein>
    <recommendedName>
        <fullName evidence="8">Probable lipid II flippase MurJ</fullName>
    </recommendedName>
</protein>
<dbReference type="CDD" id="cd13123">
    <property type="entry name" value="MATE_MurJ_like"/>
    <property type="match status" value="1"/>
</dbReference>
<dbReference type="AlphaFoldDB" id="A0A0G0URE7"/>
<feature type="transmembrane region" description="Helical" evidence="8">
    <location>
        <begin position="202"/>
        <end position="225"/>
    </location>
</feature>
<dbReference type="PANTHER" id="PTHR47019">
    <property type="entry name" value="LIPID II FLIPPASE MURJ"/>
    <property type="match status" value="1"/>
</dbReference>
<evidence type="ECO:0000256" key="2">
    <source>
        <dbReference type="ARBA" id="ARBA00022475"/>
    </source>
</evidence>
<comment type="pathway">
    <text evidence="8">Cell wall biogenesis; peptidoglycan biosynthesis.</text>
</comment>
<evidence type="ECO:0000256" key="9">
    <source>
        <dbReference type="PIRNR" id="PIRNR002869"/>
    </source>
</evidence>
<feature type="transmembrane region" description="Helical" evidence="8">
    <location>
        <begin position="176"/>
        <end position="196"/>
    </location>
</feature>
<proteinExistence type="inferred from homology"/>
<evidence type="ECO:0000313" key="10">
    <source>
        <dbReference type="EMBL" id="KKR91329.1"/>
    </source>
</evidence>
<dbReference type="GO" id="GO:0005886">
    <property type="term" value="C:plasma membrane"/>
    <property type="evidence" value="ECO:0007669"/>
    <property type="project" value="UniProtKB-SubCell"/>
</dbReference>
<dbReference type="PIRSF" id="PIRSF002869">
    <property type="entry name" value="MviN"/>
    <property type="match status" value="1"/>
</dbReference>
<dbReference type="NCBIfam" id="TIGR01695">
    <property type="entry name" value="murJ_mviN"/>
    <property type="match status" value="1"/>
</dbReference>
<feature type="transmembrane region" description="Helical" evidence="8">
    <location>
        <begin position="363"/>
        <end position="385"/>
    </location>
</feature>
<dbReference type="Pfam" id="PF03023">
    <property type="entry name" value="MurJ"/>
    <property type="match status" value="1"/>
</dbReference>
<evidence type="ECO:0000256" key="8">
    <source>
        <dbReference type="HAMAP-Rule" id="MF_02078"/>
    </source>
</evidence>
<keyword evidence="8 9" id="KW-0961">Cell wall biogenesis/degradation</keyword>
<feature type="transmembrane region" description="Helical" evidence="8">
    <location>
        <begin position="107"/>
        <end position="130"/>
    </location>
</feature>
<evidence type="ECO:0000256" key="5">
    <source>
        <dbReference type="ARBA" id="ARBA00022984"/>
    </source>
</evidence>
<feature type="transmembrane region" description="Helical" evidence="8">
    <location>
        <begin position="492"/>
        <end position="514"/>
    </location>
</feature>
<keyword evidence="7 8" id="KW-0472">Membrane</keyword>
<feature type="transmembrane region" description="Helical" evidence="8">
    <location>
        <begin position="290"/>
        <end position="307"/>
    </location>
</feature>
<feature type="transmembrane region" description="Helical" evidence="8">
    <location>
        <begin position="397"/>
        <end position="415"/>
    </location>
</feature>